<evidence type="ECO:0000256" key="1">
    <source>
        <dbReference type="SAM" id="Phobius"/>
    </source>
</evidence>
<dbReference type="RefSeq" id="WP_136736481.1">
    <property type="nucleotide sequence ID" value="NZ_SWDB01000030.1"/>
</dbReference>
<name>A0A4U1B3S8_9GAMM</name>
<keyword evidence="1" id="KW-1133">Transmembrane helix</keyword>
<dbReference type="EMBL" id="SWDB01000030">
    <property type="protein sequence ID" value="TKB44230.1"/>
    <property type="molecule type" value="Genomic_DNA"/>
</dbReference>
<comment type="caution">
    <text evidence="3">The sequence shown here is derived from an EMBL/GenBank/DDBJ whole genome shotgun (WGS) entry which is preliminary data.</text>
</comment>
<gene>
    <name evidence="3" type="ORF">E8M12_12510</name>
</gene>
<accession>A0A4U1B3S8</accession>
<dbReference type="Proteomes" id="UP000307999">
    <property type="component" value="Unassembled WGS sequence"/>
</dbReference>
<dbReference type="OrthoDB" id="6948598at2"/>
<feature type="domain" description="TadE-like" evidence="2">
    <location>
        <begin position="9"/>
        <end position="51"/>
    </location>
</feature>
<keyword evidence="1" id="KW-0472">Membrane</keyword>
<evidence type="ECO:0000259" key="2">
    <source>
        <dbReference type="Pfam" id="PF07811"/>
    </source>
</evidence>
<sequence length="160" mass="17668">MSKLQTQRGVYTVEFAIVGAIFFLFLFAVLEIGRLFFTWNVLTEVSRRGARLATVCNLLSDTSDPTSISVPVPMSDLATFANDNLLPNLSTANLQISYLTDAGTPASSHTQINFVRADIVNYQHQLLIPFVSLTLNSPTFTTVLPRESLGVTRWGYTDCT</sequence>
<dbReference type="Pfam" id="PF07811">
    <property type="entry name" value="TadE"/>
    <property type="match status" value="1"/>
</dbReference>
<proteinExistence type="predicted"/>
<organism evidence="3 4">
    <name type="scientific">Thalassotalea mangrovi</name>
    <dbReference type="NCBI Taxonomy" id="2572245"/>
    <lineage>
        <taxon>Bacteria</taxon>
        <taxon>Pseudomonadati</taxon>
        <taxon>Pseudomonadota</taxon>
        <taxon>Gammaproteobacteria</taxon>
        <taxon>Alteromonadales</taxon>
        <taxon>Colwelliaceae</taxon>
        <taxon>Thalassotalea</taxon>
    </lineage>
</organism>
<evidence type="ECO:0000313" key="3">
    <source>
        <dbReference type="EMBL" id="TKB44230.1"/>
    </source>
</evidence>
<reference evidence="3 4" key="1">
    <citation type="submission" date="2019-04" db="EMBL/GenBank/DDBJ databases">
        <title>Thalassotalea guangxiensis sp. nov., isolated from sediment of the coastal wetland.</title>
        <authorList>
            <person name="Zheng S."/>
            <person name="Zhang D."/>
        </authorList>
    </citation>
    <scope>NUCLEOTIDE SEQUENCE [LARGE SCALE GENOMIC DNA]</scope>
    <source>
        <strain evidence="3 4">ZS-4</strain>
    </source>
</reference>
<dbReference type="AlphaFoldDB" id="A0A4U1B3S8"/>
<keyword evidence="4" id="KW-1185">Reference proteome</keyword>
<keyword evidence="1" id="KW-0812">Transmembrane</keyword>
<dbReference type="InterPro" id="IPR012495">
    <property type="entry name" value="TadE-like_dom"/>
</dbReference>
<feature type="transmembrane region" description="Helical" evidence="1">
    <location>
        <begin position="15"/>
        <end position="37"/>
    </location>
</feature>
<protein>
    <submittedName>
        <fullName evidence="3">Pilus assembly protein</fullName>
    </submittedName>
</protein>
<evidence type="ECO:0000313" key="4">
    <source>
        <dbReference type="Proteomes" id="UP000307999"/>
    </source>
</evidence>